<evidence type="ECO:0000313" key="1">
    <source>
        <dbReference type="EMBL" id="QDT73619.1"/>
    </source>
</evidence>
<evidence type="ECO:0000313" key="2">
    <source>
        <dbReference type="Proteomes" id="UP000317909"/>
    </source>
</evidence>
<dbReference type="KEGG" id="llh:I41_28080"/>
<organism evidence="1 2">
    <name type="scientific">Lacipirellula limnantheis</name>
    <dbReference type="NCBI Taxonomy" id="2528024"/>
    <lineage>
        <taxon>Bacteria</taxon>
        <taxon>Pseudomonadati</taxon>
        <taxon>Planctomycetota</taxon>
        <taxon>Planctomycetia</taxon>
        <taxon>Pirellulales</taxon>
        <taxon>Lacipirellulaceae</taxon>
        <taxon>Lacipirellula</taxon>
    </lineage>
</organism>
<proteinExistence type="predicted"/>
<sequence length="172" mass="18841">MLARTKLMILLLMIAGCRDRSVEIAREAADRQAAQNEAMIGLQREVAHGAERLVTADAQSRHELLAAHRRLQVDYAQLSAHYLELESERRRVDAERRATTTLAAALRGGGLFVVALATLAVVHRLLGAAQTDAACAELATELLESDLLDASRLHEQVPRLDTPPALPRLPEN</sequence>
<protein>
    <submittedName>
        <fullName evidence="1">Uncharacterized protein</fullName>
    </submittedName>
</protein>
<dbReference type="Proteomes" id="UP000317909">
    <property type="component" value="Chromosome"/>
</dbReference>
<name>A0A517TZ17_9BACT</name>
<dbReference type="PROSITE" id="PS51257">
    <property type="entry name" value="PROKAR_LIPOPROTEIN"/>
    <property type="match status" value="1"/>
</dbReference>
<reference evidence="1 2" key="1">
    <citation type="submission" date="2019-02" db="EMBL/GenBank/DDBJ databases">
        <title>Deep-cultivation of Planctomycetes and their phenomic and genomic characterization uncovers novel biology.</title>
        <authorList>
            <person name="Wiegand S."/>
            <person name="Jogler M."/>
            <person name="Boedeker C."/>
            <person name="Pinto D."/>
            <person name="Vollmers J."/>
            <person name="Rivas-Marin E."/>
            <person name="Kohn T."/>
            <person name="Peeters S.H."/>
            <person name="Heuer A."/>
            <person name="Rast P."/>
            <person name="Oberbeckmann S."/>
            <person name="Bunk B."/>
            <person name="Jeske O."/>
            <person name="Meyerdierks A."/>
            <person name="Storesund J.E."/>
            <person name="Kallscheuer N."/>
            <person name="Luecker S."/>
            <person name="Lage O.M."/>
            <person name="Pohl T."/>
            <person name="Merkel B.J."/>
            <person name="Hornburger P."/>
            <person name="Mueller R.-W."/>
            <person name="Bruemmer F."/>
            <person name="Labrenz M."/>
            <person name="Spormann A.M."/>
            <person name="Op den Camp H."/>
            <person name="Overmann J."/>
            <person name="Amann R."/>
            <person name="Jetten M.S.M."/>
            <person name="Mascher T."/>
            <person name="Medema M.H."/>
            <person name="Devos D.P."/>
            <person name="Kaster A.-K."/>
            <person name="Ovreas L."/>
            <person name="Rohde M."/>
            <person name="Galperin M.Y."/>
            <person name="Jogler C."/>
        </authorList>
    </citation>
    <scope>NUCLEOTIDE SEQUENCE [LARGE SCALE GENOMIC DNA]</scope>
    <source>
        <strain evidence="1 2">I41</strain>
    </source>
</reference>
<keyword evidence="2" id="KW-1185">Reference proteome</keyword>
<dbReference type="AlphaFoldDB" id="A0A517TZ17"/>
<gene>
    <name evidence="1" type="ORF">I41_28080</name>
</gene>
<dbReference type="EMBL" id="CP036339">
    <property type="protein sequence ID" value="QDT73619.1"/>
    <property type="molecule type" value="Genomic_DNA"/>
</dbReference>
<accession>A0A517TZ17</accession>